<organism evidence="3 4">
    <name type="scientific">Oidiodendron maius (strain Zn)</name>
    <dbReference type="NCBI Taxonomy" id="913774"/>
    <lineage>
        <taxon>Eukaryota</taxon>
        <taxon>Fungi</taxon>
        <taxon>Dikarya</taxon>
        <taxon>Ascomycota</taxon>
        <taxon>Pezizomycotina</taxon>
        <taxon>Leotiomycetes</taxon>
        <taxon>Leotiomycetes incertae sedis</taxon>
        <taxon>Myxotrichaceae</taxon>
        <taxon>Oidiodendron</taxon>
    </lineage>
</organism>
<gene>
    <name evidence="3" type="ORF">OIDMADRAFT_175758</name>
</gene>
<feature type="compositionally biased region" description="Polar residues" evidence="1">
    <location>
        <begin position="561"/>
        <end position="576"/>
    </location>
</feature>
<feature type="compositionally biased region" description="Polar residues" evidence="1">
    <location>
        <begin position="1"/>
        <end position="15"/>
    </location>
</feature>
<proteinExistence type="predicted"/>
<dbReference type="InParanoid" id="A0A0C3HRC0"/>
<dbReference type="InterPro" id="IPR055936">
    <property type="entry name" value="DUF7514"/>
</dbReference>
<evidence type="ECO:0000313" key="4">
    <source>
        <dbReference type="Proteomes" id="UP000054321"/>
    </source>
</evidence>
<feature type="compositionally biased region" description="Polar residues" evidence="1">
    <location>
        <begin position="521"/>
        <end position="530"/>
    </location>
</feature>
<feature type="region of interest" description="Disordered" evidence="1">
    <location>
        <begin position="1"/>
        <end position="80"/>
    </location>
</feature>
<feature type="region of interest" description="Disordered" evidence="1">
    <location>
        <begin position="360"/>
        <end position="669"/>
    </location>
</feature>
<dbReference type="HOGENOM" id="CLU_399034_0_0_1"/>
<sequence>MANPGATRSQRNNAVPSYIDTKPSSTPEKPPQHARKPQEKASLRQGNISEMRQPSLPPKDEKTAPVPEGTTEQSIKDVSPELIAAITERVKKEVVEHLKQSANAEDDQKTTPLQPAVADSVKKPKKTATVEDELEAPAMQQQPSNKSQSSTSSPPPTARRVYTPPSPIQASRSANTAAPRSESSRSPPRSPSEKPSGVRFSDRPLPRPGPGRAFSNMELSTIDQKWGRLFDSEGNPTQRLGQFLRGLANHIIDEYPNKKSIVVTPSKMAQYYSTYPVDSEIHPLVSIFRAQSNEQISRLYQDLGCEHHMVQDNPSDPPITPALTPVGFAHWTTIHILAYPEVEAKRLEKVVLALPIDADGVSQDGRPERLPKQLSRHLLPQKEDRKSRRGLEDAIEDFFSDLGTSRRQKSTIMPSSPPRQSPSTQSRSRPVDIHQVKTAPIVINTKPAERERKQYTSASSVSESSGNEEPVQIERQRQPYTAQPGSGKIYTESSSFNTPPRLGRANSTREQDRPEMRRPRTQSTASQNYTPLPRRQPNSPVLRGYSSSTPDDINGPPFIPSLNSAPSSFTTQQPFAPSSLGSTTSMPPPPTMDRDRRAREERRSRRYTADEARMRAEFNSPRDAERWDRMQDNRSIDSNEKGSRTPVIVDPRNAKPEDWYRDQGRSGRY</sequence>
<dbReference type="Pfam" id="PF24355">
    <property type="entry name" value="DUF7514"/>
    <property type="match status" value="1"/>
</dbReference>
<feature type="compositionally biased region" description="Basic and acidic residues" evidence="1">
    <location>
        <begin position="507"/>
        <end position="518"/>
    </location>
</feature>
<evidence type="ECO:0000313" key="3">
    <source>
        <dbReference type="EMBL" id="KIN05570.1"/>
    </source>
</evidence>
<dbReference type="Proteomes" id="UP000054321">
    <property type="component" value="Unassembled WGS sequence"/>
</dbReference>
<feature type="compositionally biased region" description="Basic and acidic residues" evidence="1">
    <location>
        <begin position="592"/>
        <end position="643"/>
    </location>
</feature>
<feature type="compositionally biased region" description="Basic and acidic residues" evidence="1">
    <location>
        <begin position="652"/>
        <end position="669"/>
    </location>
</feature>
<dbReference type="AlphaFoldDB" id="A0A0C3HRC0"/>
<feature type="compositionally biased region" description="Low complexity" evidence="1">
    <location>
        <begin position="140"/>
        <end position="152"/>
    </location>
</feature>
<feature type="domain" description="DUF7514" evidence="2">
    <location>
        <begin position="227"/>
        <end position="394"/>
    </location>
</feature>
<keyword evidence="4" id="KW-1185">Reference proteome</keyword>
<accession>A0A0C3HRC0</accession>
<evidence type="ECO:0000256" key="1">
    <source>
        <dbReference type="SAM" id="MobiDB-lite"/>
    </source>
</evidence>
<reference evidence="3 4" key="1">
    <citation type="submission" date="2014-04" db="EMBL/GenBank/DDBJ databases">
        <authorList>
            <consortium name="DOE Joint Genome Institute"/>
            <person name="Kuo A."/>
            <person name="Martino E."/>
            <person name="Perotto S."/>
            <person name="Kohler A."/>
            <person name="Nagy L.G."/>
            <person name="Floudas D."/>
            <person name="Copeland A."/>
            <person name="Barry K.W."/>
            <person name="Cichocki N."/>
            <person name="Veneault-Fourrey C."/>
            <person name="LaButti K."/>
            <person name="Lindquist E.A."/>
            <person name="Lipzen A."/>
            <person name="Lundell T."/>
            <person name="Morin E."/>
            <person name="Murat C."/>
            <person name="Sun H."/>
            <person name="Tunlid A."/>
            <person name="Henrissat B."/>
            <person name="Grigoriev I.V."/>
            <person name="Hibbett D.S."/>
            <person name="Martin F."/>
            <person name="Nordberg H.P."/>
            <person name="Cantor M.N."/>
            <person name="Hua S.X."/>
        </authorList>
    </citation>
    <scope>NUCLEOTIDE SEQUENCE [LARGE SCALE GENOMIC DNA]</scope>
    <source>
        <strain evidence="3 4">Zn</strain>
    </source>
</reference>
<feature type="compositionally biased region" description="Polar residues" evidence="1">
    <location>
        <begin position="168"/>
        <end position="178"/>
    </location>
</feature>
<dbReference type="PANTHER" id="PTHR39611">
    <property type="entry name" value="HYDROXYPROLINE-RICH GLYCOPROTEIN DZ-HRGP-RELATED"/>
    <property type="match status" value="1"/>
</dbReference>
<protein>
    <recommendedName>
        <fullName evidence="2">DUF7514 domain-containing protein</fullName>
    </recommendedName>
</protein>
<dbReference type="OrthoDB" id="5413703at2759"/>
<dbReference type="STRING" id="913774.A0A0C3HRC0"/>
<feature type="compositionally biased region" description="Polar residues" evidence="1">
    <location>
        <begin position="402"/>
        <end position="413"/>
    </location>
</feature>
<dbReference type="EMBL" id="KN832871">
    <property type="protein sequence ID" value="KIN05570.1"/>
    <property type="molecule type" value="Genomic_DNA"/>
</dbReference>
<evidence type="ECO:0000259" key="2">
    <source>
        <dbReference type="Pfam" id="PF24355"/>
    </source>
</evidence>
<dbReference type="PANTHER" id="PTHR39611:SF1">
    <property type="entry name" value="HYDROXYPROLINE-RICH GLYCOPROTEIN DZ-HRGP"/>
    <property type="match status" value="1"/>
</dbReference>
<feature type="region of interest" description="Disordered" evidence="1">
    <location>
        <begin position="98"/>
        <end position="216"/>
    </location>
</feature>
<name>A0A0C3HRC0_OIDMZ</name>
<feature type="compositionally biased region" description="Basic and acidic residues" evidence="1">
    <location>
        <begin position="380"/>
        <end position="392"/>
    </location>
</feature>
<reference evidence="4" key="2">
    <citation type="submission" date="2015-01" db="EMBL/GenBank/DDBJ databases">
        <title>Evolutionary Origins and Diversification of the Mycorrhizal Mutualists.</title>
        <authorList>
            <consortium name="DOE Joint Genome Institute"/>
            <consortium name="Mycorrhizal Genomics Consortium"/>
            <person name="Kohler A."/>
            <person name="Kuo A."/>
            <person name="Nagy L.G."/>
            <person name="Floudas D."/>
            <person name="Copeland A."/>
            <person name="Barry K.W."/>
            <person name="Cichocki N."/>
            <person name="Veneault-Fourrey C."/>
            <person name="LaButti K."/>
            <person name="Lindquist E.A."/>
            <person name="Lipzen A."/>
            <person name="Lundell T."/>
            <person name="Morin E."/>
            <person name="Murat C."/>
            <person name="Riley R."/>
            <person name="Ohm R."/>
            <person name="Sun H."/>
            <person name="Tunlid A."/>
            <person name="Henrissat B."/>
            <person name="Grigoriev I.V."/>
            <person name="Hibbett D.S."/>
            <person name="Martin F."/>
        </authorList>
    </citation>
    <scope>NUCLEOTIDE SEQUENCE [LARGE SCALE GENOMIC DNA]</scope>
    <source>
        <strain evidence="4">Zn</strain>
    </source>
</reference>